<evidence type="ECO:0000256" key="9">
    <source>
        <dbReference type="ARBA" id="ARBA00023235"/>
    </source>
</evidence>
<dbReference type="Gene3D" id="3.40.50.720">
    <property type="entry name" value="NAD(P)-binding Rossmann-like Domain"/>
    <property type="match status" value="1"/>
</dbReference>
<dbReference type="Gene3D" id="3.90.25.10">
    <property type="entry name" value="UDP-galactose 4-epimerase, domain 1"/>
    <property type="match status" value="1"/>
</dbReference>
<evidence type="ECO:0000256" key="4">
    <source>
        <dbReference type="ARBA" id="ARBA00007637"/>
    </source>
</evidence>
<organism evidence="13 14">
    <name type="scientific">Bacillus daqingensis</name>
    <dbReference type="NCBI Taxonomy" id="872396"/>
    <lineage>
        <taxon>Bacteria</taxon>
        <taxon>Bacillati</taxon>
        <taxon>Bacillota</taxon>
        <taxon>Bacilli</taxon>
        <taxon>Bacillales</taxon>
        <taxon>Bacillaceae</taxon>
        <taxon>Bacillus</taxon>
    </lineage>
</organism>
<protein>
    <recommendedName>
        <fullName evidence="6 11">UDP-glucose 4-epimerase</fullName>
        <ecNumber evidence="5 11">5.1.3.2</ecNumber>
    </recommendedName>
</protein>
<dbReference type="Pfam" id="PF01370">
    <property type="entry name" value="Epimerase"/>
    <property type="match status" value="1"/>
</dbReference>
<dbReference type="InterPro" id="IPR001509">
    <property type="entry name" value="Epimerase_deHydtase"/>
</dbReference>
<comment type="pathway">
    <text evidence="3 11">Carbohydrate metabolism; galactose metabolism.</text>
</comment>
<comment type="cofactor">
    <cofactor evidence="2 11">
        <name>NAD(+)</name>
        <dbReference type="ChEBI" id="CHEBI:57540"/>
    </cofactor>
</comment>
<evidence type="ECO:0000256" key="5">
    <source>
        <dbReference type="ARBA" id="ARBA00013189"/>
    </source>
</evidence>
<dbReference type="EMBL" id="JBHSGK010000004">
    <property type="protein sequence ID" value="MFC4736171.1"/>
    <property type="molecule type" value="Genomic_DNA"/>
</dbReference>
<evidence type="ECO:0000256" key="3">
    <source>
        <dbReference type="ARBA" id="ARBA00004947"/>
    </source>
</evidence>
<keyword evidence="8" id="KW-0299">Galactose metabolism</keyword>
<accession>A0ABV9NVA6</accession>
<sequence length="331" mass="36248">MSVLVCGGAGYIGSHAVAALLEAGEEVVVADNLQTGHRGAVPDQAAFYHVDLRDEQALEAMFASESIDAVMHFAADSLVGVSMEKPLDYYDNNVGGAISLMKVMKQHRVQHIVFSSTAAVYGEPESVPITESAPTKPGNTYGQTKLAIEQMLHWCRQAYDMEYVVLRYFNVAGAHTTVDIGEDHDPETHLIPIILQTALGQREKIMIFGDDYPTDDGTCIRDYIHVEDLIQAHIQALQHLRNGKSSDTFNLGNGSGFSVKQVIDAAEHVTGRPISREIAPRRAGDPAELVASSEKAASVLGWKPKYADLHTIVKTAWEWHQKHPNGYGEEN</sequence>
<dbReference type="RefSeq" id="WP_377908821.1">
    <property type="nucleotide sequence ID" value="NZ_JBHSGK010000004.1"/>
</dbReference>
<keyword evidence="14" id="KW-1185">Reference proteome</keyword>
<keyword evidence="9 11" id="KW-0413">Isomerase</keyword>
<evidence type="ECO:0000256" key="1">
    <source>
        <dbReference type="ARBA" id="ARBA00000083"/>
    </source>
</evidence>
<dbReference type="InterPro" id="IPR005886">
    <property type="entry name" value="UDP_G4E"/>
</dbReference>
<evidence type="ECO:0000313" key="14">
    <source>
        <dbReference type="Proteomes" id="UP001595896"/>
    </source>
</evidence>
<keyword evidence="10 11" id="KW-0119">Carbohydrate metabolism</keyword>
<evidence type="ECO:0000313" key="13">
    <source>
        <dbReference type="EMBL" id="MFC4736171.1"/>
    </source>
</evidence>
<dbReference type="PANTHER" id="PTHR43725">
    <property type="entry name" value="UDP-GLUCOSE 4-EPIMERASE"/>
    <property type="match status" value="1"/>
</dbReference>
<dbReference type="NCBIfam" id="TIGR01179">
    <property type="entry name" value="galE"/>
    <property type="match status" value="1"/>
</dbReference>
<dbReference type="SUPFAM" id="SSF51735">
    <property type="entry name" value="NAD(P)-binding Rossmann-fold domains"/>
    <property type="match status" value="1"/>
</dbReference>
<dbReference type="Proteomes" id="UP001595896">
    <property type="component" value="Unassembled WGS sequence"/>
</dbReference>
<evidence type="ECO:0000256" key="7">
    <source>
        <dbReference type="ARBA" id="ARBA00023027"/>
    </source>
</evidence>
<evidence type="ECO:0000256" key="6">
    <source>
        <dbReference type="ARBA" id="ARBA00018569"/>
    </source>
</evidence>
<keyword evidence="7 11" id="KW-0520">NAD</keyword>
<comment type="caution">
    <text evidence="13">The sequence shown here is derived from an EMBL/GenBank/DDBJ whole genome shotgun (WGS) entry which is preliminary data.</text>
</comment>
<evidence type="ECO:0000256" key="2">
    <source>
        <dbReference type="ARBA" id="ARBA00001911"/>
    </source>
</evidence>
<dbReference type="PANTHER" id="PTHR43725:SF53">
    <property type="entry name" value="UDP-ARABINOSE 4-EPIMERASE 1"/>
    <property type="match status" value="1"/>
</dbReference>
<dbReference type="InterPro" id="IPR036291">
    <property type="entry name" value="NAD(P)-bd_dom_sf"/>
</dbReference>
<comment type="catalytic activity">
    <reaction evidence="1 11">
        <text>UDP-alpha-D-glucose = UDP-alpha-D-galactose</text>
        <dbReference type="Rhea" id="RHEA:22168"/>
        <dbReference type="ChEBI" id="CHEBI:58885"/>
        <dbReference type="ChEBI" id="CHEBI:66914"/>
        <dbReference type="EC" id="5.1.3.2"/>
    </reaction>
</comment>
<proteinExistence type="inferred from homology"/>
<name>A0ABV9NVA6_9BACI</name>
<evidence type="ECO:0000256" key="8">
    <source>
        <dbReference type="ARBA" id="ARBA00023144"/>
    </source>
</evidence>
<dbReference type="CDD" id="cd05247">
    <property type="entry name" value="UDP_G4E_1_SDR_e"/>
    <property type="match status" value="1"/>
</dbReference>
<evidence type="ECO:0000256" key="11">
    <source>
        <dbReference type="RuleBase" id="RU366046"/>
    </source>
</evidence>
<reference evidence="14" key="1">
    <citation type="journal article" date="2019" name="Int. J. Syst. Evol. Microbiol.">
        <title>The Global Catalogue of Microorganisms (GCM) 10K type strain sequencing project: providing services to taxonomists for standard genome sequencing and annotation.</title>
        <authorList>
            <consortium name="The Broad Institute Genomics Platform"/>
            <consortium name="The Broad Institute Genome Sequencing Center for Infectious Disease"/>
            <person name="Wu L."/>
            <person name="Ma J."/>
        </authorList>
    </citation>
    <scope>NUCLEOTIDE SEQUENCE [LARGE SCALE GENOMIC DNA]</scope>
    <source>
        <strain evidence="14">JCM 12165</strain>
    </source>
</reference>
<dbReference type="EC" id="5.1.3.2" evidence="5 11"/>
<comment type="similarity">
    <text evidence="4 11">Belongs to the NAD(P)-dependent epimerase/dehydratase family.</text>
</comment>
<comment type="subunit">
    <text evidence="11">Homodimer.</text>
</comment>
<evidence type="ECO:0000256" key="10">
    <source>
        <dbReference type="ARBA" id="ARBA00023277"/>
    </source>
</evidence>
<feature type="domain" description="NAD-dependent epimerase/dehydratase" evidence="12">
    <location>
        <begin position="3"/>
        <end position="252"/>
    </location>
</feature>
<dbReference type="GO" id="GO:0003978">
    <property type="term" value="F:UDP-glucose 4-epimerase activity"/>
    <property type="evidence" value="ECO:0007669"/>
    <property type="project" value="UniProtKB-EC"/>
</dbReference>
<evidence type="ECO:0000259" key="12">
    <source>
        <dbReference type="Pfam" id="PF01370"/>
    </source>
</evidence>
<gene>
    <name evidence="13" type="primary">galE</name>
    <name evidence="13" type="ORF">ACFO4L_06170</name>
</gene>